<evidence type="ECO:0000256" key="8">
    <source>
        <dbReference type="HAMAP-Rule" id="MF_00500"/>
    </source>
</evidence>
<dbReference type="GO" id="GO:0015935">
    <property type="term" value="C:small ribosomal subunit"/>
    <property type="evidence" value="ECO:0007669"/>
    <property type="project" value="TreeGrafter"/>
</dbReference>
<dbReference type="Proteomes" id="UP001143328">
    <property type="component" value="Unassembled WGS sequence"/>
</dbReference>
<gene>
    <name evidence="8 10" type="primary">rpsT</name>
    <name evidence="10" type="ORF">GCM10017655_37980</name>
</gene>
<dbReference type="EMBL" id="BSFN01000013">
    <property type="protein sequence ID" value="GLK90734.1"/>
    <property type="molecule type" value="Genomic_DNA"/>
</dbReference>
<accession>A0A9W6K9W1</accession>
<sequence length="92" mass="10185">MANTPSAKKRAKQAEKRRSHNASLRSMVRTYIKNVVKALDAKDLELAQKAYVLAVPVIDRMADKGIIHKNKAARHKSRLNGHIKDLSQAAAA</sequence>
<evidence type="ECO:0000256" key="6">
    <source>
        <dbReference type="ARBA" id="ARBA00023274"/>
    </source>
</evidence>
<dbReference type="AlphaFoldDB" id="A0A9W6K9W1"/>
<name>A0A9W6K9W1_9PSED</name>
<evidence type="ECO:0000256" key="3">
    <source>
        <dbReference type="ARBA" id="ARBA00022730"/>
    </source>
</evidence>
<dbReference type="GO" id="GO:0070181">
    <property type="term" value="F:small ribosomal subunit rRNA binding"/>
    <property type="evidence" value="ECO:0007669"/>
    <property type="project" value="TreeGrafter"/>
</dbReference>
<keyword evidence="5 8" id="KW-0689">Ribosomal protein</keyword>
<proteinExistence type="inferred from homology"/>
<protein>
    <recommendedName>
        <fullName evidence="7 8">Small ribosomal subunit protein bS20</fullName>
    </recommendedName>
</protein>
<comment type="function">
    <text evidence="1 8">Binds directly to 16S ribosomal RNA.</text>
</comment>
<evidence type="ECO:0000256" key="2">
    <source>
        <dbReference type="ARBA" id="ARBA00007634"/>
    </source>
</evidence>
<evidence type="ECO:0000256" key="9">
    <source>
        <dbReference type="SAM" id="MobiDB-lite"/>
    </source>
</evidence>
<comment type="similarity">
    <text evidence="2 8">Belongs to the bacterial ribosomal protein bS20 family.</text>
</comment>
<dbReference type="InterPro" id="IPR002583">
    <property type="entry name" value="Ribosomal_bS20"/>
</dbReference>
<dbReference type="Pfam" id="PF01649">
    <property type="entry name" value="Ribosomal_S20p"/>
    <property type="match status" value="1"/>
</dbReference>
<dbReference type="GO" id="GO:0005829">
    <property type="term" value="C:cytosol"/>
    <property type="evidence" value="ECO:0007669"/>
    <property type="project" value="TreeGrafter"/>
</dbReference>
<evidence type="ECO:0000256" key="5">
    <source>
        <dbReference type="ARBA" id="ARBA00022980"/>
    </source>
</evidence>
<evidence type="ECO:0000256" key="1">
    <source>
        <dbReference type="ARBA" id="ARBA00003134"/>
    </source>
</evidence>
<dbReference type="GO" id="GO:0003735">
    <property type="term" value="F:structural constituent of ribosome"/>
    <property type="evidence" value="ECO:0007669"/>
    <property type="project" value="InterPro"/>
</dbReference>
<feature type="region of interest" description="Disordered" evidence="9">
    <location>
        <begin position="1"/>
        <end position="23"/>
    </location>
</feature>
<dbReference type="FunFam" id="1.20.58.110:FF:000001">
    <property type="entry name" value="30S ribosomal protein S20"/>
    <property type="match status" value="1"/>
</dbReference>
<dbReference type="PANTHER" id="PTHR33398">
    <property type="entry name" value="30S RIBOSOMAL PROTEIN S20"/>
    <property type="match status" value="1"/>
</dbReference>
<dbReference type="SUPFAM" id="SSF46992">
    <property type="entry name" value="Ribosomal protein S20"/>
    <property type="match status" value="1"/>
</dbReference>
<dbReference type="HAMAP" id="MF_00500">
    <property type="entry name" value="Ribosomal_bS20"/>
    <property type="match status" value="1"/>
</dbReference>
<reference evidence="10" key="1">
    <citation type="journal article" date="2014" name="Int. J. Syst. Evol. Microbiol.">
        <title>Complete genome sequence of Corynebacterium casei LMG S-19264T (=DSM 44701T), isolated from a smear-ripened cheese.</title>
        <authorList>
            <consortium name="US DOE Joint Genome Institute (JGI-PGF)"/>
            <person name="Walter F."/>
            <person name="Albersmeier A."/>
            <person name="Kalinowski J."/>
            <person name="Ruckert C."/>
        </authorList>
    </citation>
    <scope>NUCLEOTIDE SEQUENCE</scope>
    <source>
        <strain evidence="10">VKM B-2935</strain>
    </source>
</reference>
<keyword evidence="4 8" id="KW-0694">RNA-binding</keyword>
<evidence type="ECO:0000313" key="11">
    <source>
        <dbReference type="Proteomes" id="UP001143328"/>
    </source>
</evidence>
<dbReference type="PANTHER" id="PTHR33398:SF1">
    <property type="entry name" value="SMALL RIBOSOMAL SUBUNIT PROTEIN BS20C"/>
    <property type="match status" value="1"/>
</dbReference>
<keyword evidence="3 8" id="KW-0699">rRNA-binding</keyword>
<evidence type="ECO:0000256" key="7">
    <source>
        <dbReference type="ARBA" id="ARBA00035136"/>
    </source>
</evidence>
<keyword evidence="11" id="KW-1185">Reference proteome</keyword>
<dbReference type="InterPro" id="IPR036510">
    <property type="entry name" value="Ribosomal_bS20_sf"/>
</dbReference>
<keyword evidence="6 8" id="KW-0687">Ribonucleoprotein</keyword>
<organism evidence="10 11">
    <name type="scientific">Pseudomonas turukhanskensis</name>
    <dbReference type="NCBI Taxonomy" id="1806536"/>
    <lineage>
        <taxon>Bacteria</taxon>
        <taxon>Pseudomonadati</taxon>
        <taxon>Pseudomonadota</taxon>
        <taxon>Gammaproteobacteria</taxon>
        <taxon>Pseudomonadales</taxon>
        <taxon>Pseudomonadaceae</taxon>
        <taxon>Pseudomonas</taxon>
    </lineage>
</organism>
<dbReference type="RefSeq" id="WP_110617416.1">
    <property type="nucleotide sequence ID" value="NZ_BSFN01000013.1"/>
</dbReference>
<dbReference type="Gene3D" id="1.20.58.110">
    <property type="entry name" value="Ribosomal protein S20"/>
    <property type="match status" value="1"/>
</dbReference>
<evidence type="ECO:0000256" key="4">
    <source>
        <dbReference type="ARBA" id="ARBA00022884"/>
    </source>
</evidence>
<evidence type="ECO:0000313" key="10">
    <source>
        <dbReference type="EMBL" id="GLK90734.1"/>
    </source>
</evidence>
<comment type="caution">
    <text evidence="10">The sequence shown here is derived from an EMBL/GenBank/DDBJ whole genome shotgun (WGS) entry which is preliminary data.</text>
</comment>
<feature type="compositionally biased region" description="Basic residues" evidence="9">
    <location>
        <begin position="7"/>
        <end position="20"/>
    </location>
</feature>
<dbReference type="NCBIfam" id="TIGR00029">
    <property type="entry name" value="S20"/>
    <property type="match status" value="1"/>
</dbReference>
<dbReference type="GO" id="GO:0006412">
    <property type="term" value="P:translation"/>
    <property type="evidence" value="ECO:0007669"/>
    <property type="project" value="UniProtKB-UniRule"/>
</dbReference>
<reference evidence="10" key="2">
    <citation type="submission" date="2023-01" db="EMBL/GenBank/DDBJ databases">
        <authorList>
            <person name="Sun Q."/>
            <person name="Evtushenko L."/>
        </authorList>
    </citation>
    <scope>NUCLEOTIDE SEQUENCE</scope>
    <source>
        <strain evidence="10">VKM B-2935</strain>
    </source>
</reference>